<accession>A0A8I0KQS4</accession>
<dbReference type="InterPro" id="IPR003447">
    <property type="entry name" value="FEMABX"/>
</dbReference>
<evidence type="ECO:0000313" key="8">
    <source>
        <dbReference type="Proteomes" id="UP000627538"/>
    </source>
</evidence>
<proteinExistence type="inferred from homology"/>
<dbReference type="Pfam" id="PF02388">
    <property type="entry name" value="FemAB"/>
    <property type="match status" value="1"/>
</dbReference>
<keyword evidence="3" id="KW-0133">Cell shape</keyword>
<dbReference type="GO" id="GO:0009252">
    <property type="term" value="P:peptidoglycan biosynthetic process"/>
    <property type="evidence" value="ECO:0007669"/>
    <property type="project" value="UniProtKB-KW"/>
</dbReference>
<dbReference type="SUPFAM" id="SSF55729">
    <property type="entry name" value="Acyl-CoA N-acyltransferases (Nat)"/>
    <property type="match status" value="2"/>
</dbReference>
<evidence type="ECO:0000256" key="6">
    <source>
        <dbReference type="ARBA" id="ARBA00023316"/>
    </source>
</evidence>
<keyword evidence="6" id="KW-0961">Cell wall biogenesis/degradation</keyword>
<keyword evidence="4" id="KW-0573">Peptidoglycan synthesis</keyword>
<evidence type="ECO:0000313" key="7">
    <source>
        <dbReference type="EMBL" id="MBD3688732.1"/>
    </source>
</evidence>
<gene>
    <name evidence="7" type="ORF">H8R10_00525</name>
</gene>
<dbReference type="InterPro" id="IPR050644">
    <property type="entry name" value="PG_Glycine_Bridge_Synth"/>
</dbReference>
<dbReference type="PANTHER" id="PTHR36174:SF1">
    <property type="entry name" value="LIPID II:GLYCINE GLYCYLTRANSFERASE"/>
    <property type="match status" value="1"/>
</dbReference>
<evidence type="ECO:0000256" key="2">
    <source>
        <dbReference type="ARBA" id="ARBA00022679"/>
    </source>
</evidence>
<dbReference type="Gene3D" id="1.20.58.90">
    <property type="match status" value="1"/>
</dbReference>
<reference evidence="7 8" key="1">
    <citation type="submission" date="2020-08" db="EMBL/GenBank/DDBJ databases">
        <title>Winkia gen. nov., sp. nov., isolated from faeces of the Anser albifrons in China.</title>
        <authorList>
            <person name="Liu Q."/>
        </authorList>
    </citation>
    <scope>NUCLEOTIDE SEQUENCE [LARGE SCALE GENOMIC DNA]</scope>
    <source>
        <strain evidence="7 8">C62</strain>
    </source>
</reference>
<sequence length="424" mass="48186">MPTLTFDATCSAAELDEIVEASPTPEPLQLAAWAEVKSADWDAERFGIRHEGRLVGTCQVLYRRLGGRRLVTLAYTARGPVFARDDVPAQWYVEVYRHVHRLALRRRALVLHVDPPVLRAKGRELYRALRQLGYAHQGFYTDMREIQPRASMMVTLPSDPDAIDDALPKKMRQYTRRARKRPFIYRAVGPDDLDDFMQVITVMAQRQEIAMRDAGYFAEMMRAFEGHCEATVAYLDIAAAIEDADRSLAKQQVQRERSAKSLEAKWTKKAEAGLADLDRGIERLREQRAELASWDVTELPLACSLVLYSGNRASYLYGGSTNDLRNYYAPYALISTRMQQAARRFAGVESEFVFDFGGVSGETDPAKDPRHGGLYTFKAAWGCDMIEYVGEFTRPILPGIGHAFTPATRTYKRLREWRRRRGAS</sequence>
<dbReference type="GO" id="GO:0016755">
    <property type="term" value="F:aminoacyltransferase activity"/>
    <property type="evidence" value="ECO:0007669"/>
    <property type="project" value="InterPro"/>
</dbReference>
<dbReference type="Gene3D" id="3.40.630.30">
    <property type="match status" value="2"/>
</dbReference>
<dbReference type="EMBL" id="JACRUO010000001">
    <property type="protein sequence ID" value="MBD3688732.1"/>
    <property type="molecule type" value="Genomic_DNA"/>
</dbReference>
<keyword evidence="5" id="KW-0012">Acyltransferase</keyword>
<dbReference type="InterPro" id="IPR016181">
    <property type="entry name" value="Acyl_CoA_acyltransferase"/>
</dbReference>
<evidence type="ECO:0000256" key="3">
    <source>
        <dbReference type="ARBA" id="ARBA00022960"/>
    </source>
</evidence>
<keyword evidence="8" id="KW-1185">Reference proteome</keyword>
<dbReference type="PROSITE" id="PS51191">
    <property type="entry name" value="FEMABX"/>
    <property type="match status" value="1"/>
</dbReference>
<dbReference type="GO" id="GO:0008360">
    <property type="term" value="P:regulation of cell shape"/>
    <property type="evidence" value="ECO:0007669"/>
    <property type="project" value="UniProtKB-KW"/>
</dbReference>
<dbReference type="PANTHER" id="PTHR36174">
    <property type="entry name" value="LIPID II:GLYCINE GLYCYLTRANSFERASE"/>
    <property type="match status" value="1"/>
</dbReference>
<organism evidence="7 8">
    <name type="scientific">Nanchangia anserum</name>
    <dbReference type="NCBI Taxonomy" id="2692125"/>
    <lineage>
        <taxon>Bacteria</taxon>
        <taxon>Bacillati</taxon>
        <taxon>Actinomycetota</taxon>
        <taxon>Actinomycetes</taxon>
        <taxon>Actinomycetales</taxon>
        <taxon>Actinomycetaceae</taxon>
        <taxon>Nanchangia</taxon>
    </lineage>
</organism>
<evidence type="ECO:0000256" key="5">
    <source>
        <dbReference type="ARBA" id="ARBA00023315"/>
    </source>
</evidence>
<comment type="caution">
    <text evidence="7">The sequence shown here is derived from an EMBL/GenBank/DDBJ whole genome shotgun (WGS) entry which is preliminary data.</text>
</comment>
<dbReference type="AlphaFoldDB" id="A0A8I0KQS4"/>
<keyword evidence="2 7" id="KW-0808">Transferase</keyword>
<dbReference type="GO" id="GO:0071555">
    <property type="term" value="P:cell wall organization"/>
    <property type="evidence" value="ECO:0007669"/>
    <property type="project" value="UniProtKB-KW"/>
</dbReference>
<evidence type="ECO:0000256" key="4">
    <source>
        <dbReference type="ARBA" id="ARBA00022984"/>
    </source>
</evidence>
<name>A0A8I0KQS4_9ACTO</name>
<evidence type="ECO:0000256" key="1">
    <source>
        <dbReference type="ARBA" id="ARBA00009943"/>
    </source>
</evidence>
<dbReference type="RefSeq" id="WP_191070840.1">
    <property type="nucleotide sequence ID" value="NZ_CP060506.1"/>
</dbReference>
<comment type="similarity">
    <text evidence="1">Belongs to the FemABX family.</text>
</comment>
<dbReference type="Proteomes" id="UP000627538">
    <property type="component" value="Unassembled WGS sequence"/>
</dbReference>
<protein>
    <submittedName>
        <fullName evidence="7">Peptidoglycan bridge formation glycyltransferase FemA/FemB family protein</fullName>
    </submittedName>
</protein>